<evidence type="ECO:0000256" key="1">
    <source>
        <dbReference type="SAM" id="SignalP"/>
    </source>
</evidence>
<feature type="chain" id="PRO_5031309417" evidence="1">
    <location>
        <begin position="19"/>
        <end position="194"/>
    </location>
</feature>
<evidence type="ECO:0000313" key="2">
    <source>
        <dbReference type="EMBL" id="CAD7267009.1"/>
    </source>
</evidence>
<proteinExistence type="predicted"/>
<organism evidence="2">
    <name type="scientific">Timema shepardi</name>
    <name type="common">Walking stick</name>
    <dbReference type="NCBI Taxonomy" id="629360"/>
    <lineage>
        <taxon>Eukaryota</taxon>
        <taxon>Metazoa</taxon>
        <taxon>Ecdysozoa</taxon>
        <taxon>Arthropoda</taxon>
        <taxon>Hexapoda</taxon>
        <taxon>Insecta</taxon>
        <taxon>Pterygota</taxon>
        <taxon>Neoptera</taxon>
        <taxon>Polyneoptera</taxon>
        <taxon>Phasmatodea</taxon>
        <taxon>Timematodea</taxon>
        <taxon>Timematoidea</taxon>
        <taxon>Timematidae</taxon>
        <taxon>Timema</taxon>
    </lineage>
</organism>
<dbReference type="AlphaFoldDB" id="A0A7R9B680"/>
<sequence>MRSHCCLYLVVTIVLALGMPSYQDAVEDTPSWNIGTYTVKHHNEGPRGDIGDECTENNWSWDCLRSMVTPPESDSMPQETIRLSDSVELERVWDSSHTVTHMEHSRSTDYDGDLFSYLWETLRGFLRSWVLRLKPVPGMKTTMRYLQGEDDDYFQLHLEGTDDGASEARRSNEMSFLDGLHYGPHDVNYSIADS</sequence>
<dbReference type="EMBL" id="OC008177">
    <property type="protein sequence ID" value="CAD7267009.1"/>
    <property type="molecule type" value="Genomic_DNA"/>
</dbReference>
<feature type="signal peptide" evidence="1">
    <location>
        <begin position="1"/>
        <end position="18"/>
    </location>
</feature>
<keyword evidence="1" id="KW-0732">Signal</keyword>
<gene>
    <name evidence="2" type="ORF">TSIB3V08_LOCUS11023</name>
</gene>
<protein>
    <submittedName>
        <fullName evidence="2">Uncharacterized protein</fullName>
    </submittedName>
</protein>
<accession>A0A7R9B680</accession>
<reference evidence="2" key="1">
    <citation type="submission" date="2020-11" db="EMBL/GenBank/DDBJ databases">
        <authorList>
            <person name="Tran Van P."/>
        </authorList>
    </citation>
    <scope>NUCLEOTIDE SEQUENCE</scope>
</reference>
<name>A0A7R9B680_TIMSH</name>